<keyword evidence="2" id="KW-1185">Reference proteome</keyword>
<reference evidence="1 2" key="1">
    <citation type="submission" date="2017-11" db="EMBL/GenBank/DDBJ databases">
        <title>De-novo sequencing of pomegranate (Punica granatum L.) genome.</title>
        <authorList>
            <person name="Akparov Z."/>
            <person name="Amiraslanov A."/>
            <person name="Hajiyeva S."/>
            <person name="Abbasov M."/>
            <person name="Kaur K."/>
            <person name="Hamwieh A."/>
            <person name="Solovyev V."/>
            <person name="Salamov A."/>
            <person name="Braich B."/>
            <person name="Kosarev P."/>
            <person name="Mahmoud A."/>
            <person name="Hajiyev E."/>
            <person name="Babayeva S."/>
            <person name="Izzatullayeva V."/>
            <person name="Mammadov A."/>
            <person name="Mammadov A."/>
            <person name="Sharifova S."/>
            <person name="Ojaghi J."/>
            <person name="Eynullazada K."/>
            <person name="Bayramov B."/>
            <person name="Abdulazimova A."/>
            <person name="Shahmuradov I."/>
        </authorList>
    </citation>
    <scope>NUCLEOTIDE SEQUENCE [LARGE SCALE GENOMIC DNA]</scope>
    <source>
        <strain evidence="2">cv. AG2017</strain>
        <tissue evidence="1">Leaf</tissue>
    </source>
</reference>
<dbReference type="Proteomes" id="UP000233551">
    <property type="component" value="Unassembled WGS sequence"/>
</dbReference>
<comment type="caution">
    <text evidence="1">The sequence shown here is derived from an EMBL/GenBank/DDBJ whole genome shotgun (WGS) entry which is preliminary data.</text>
</comment>
<proteinExistence type="predicted"/>
<organism evidence="1 2">
    <name type="scientific">Punica granatum</name>
    <name type="common">Pomegranate</name>
    <dbReference type="NCBI Taxonomy" id="22663"/>
    <lineage>
        <taxon>Eukaryota</taxon>
        <taxon>Viridiplantae</taxon>
        <taxon>Streptophyta</taxon>
        <taxon>Embryophyta</taxon>
        <taxon>Tracheophyta</taxon>
        <taxon>Spermatophyta</taxon>
        <taxon>Magnoliopsida</taxon>
        <taxon>eudicotyledons</taxon>
        <taxon>Gunneridae</taxon>
        <taxon>Pentapetalae</taxon>
        <taxon>rosids</taxon>
        <taxon>malvids</taxon>
        <taxon>Myrtales</taxon>
        <taxon>Lythraceae</taxon>
        <taxon>Punica</taxon>
    </lineage>
</organism>
<protein>
    <submittedName>
        <fullName evidence="1">Uncharacterized protein</fullName>
    </submittedName>
</protein>
<accession>A0A2I0JXA7</accession>
<gene>
    <name evidence="1" type="ORF">CRG98_019514</name>
</gene>
<evidence type="ECO:0000313" key="1">
    <source>
        <dbReference type="EMBL" id="PKI60106.1"/>
    </source>
</evidence>
<dbReference type="AlphaFoldDB" id="A0A2I0JXA7"/>
<sequence>MRVIKWPRYLQEGGLKAVLEDNGHGLSLKGRALACERHWPQPELACDRYWSRLELASKRYWPRPKSRKAELRPESLNSDEEAGCRSQLFGKLKDVSLRLEPSTR</sequence>
<dbReference type="EMBL" id="PGOL01001190">
    <property type="protein sequence ID" value="PKI60106.1"/>
    <property type="molecule type" value="Genomic_DNA"/>
</dbReference>
<evidence type="ECO:0000313" key="2">
    <source>
        <dbReference type="Proteomes" id="UP000233551"/>
    </source>
</evidence>
<name>A0A2I0JXA7_PUNGR</name>